<dbReference type="InterPro" id="IPR000477">
    <property type="entry name" value="RT_dom"/>
</dbReference>
<dbReference type="PANTHER" id="PTHR34047:SF10">
    <property type="entry name" value="GROUP II INTRON-ASSOCIATED OPEN READING FRAME"/>
    <property type="match status" value="1"/>
</dbReference>
<dbReference type="InterPro" id="IPR013597">
    <property type="entry name" value="Mat_intron_G2"/>
</dbReference>
<dbReference type="InterPro" id="IPR030931">
    <property type="entry name" value="Group_II_RT_mat"/>
</dbReference>
<comment type="caution">
    <text evidence="2">The sequence shown here is derived from an EMBL/GenBank/DDBJ whole genome shotgun (WGS) entry which is preliminary data.</text>
</comment>
<gene>
    <name evidence="2" type="primary">ltrA</name>
    <name evidence="2" type="ORF">ACFFRH_43990</name>
</gene>
<dbReference type="PANTHER" id="PTHR34047">
    <property type="entry name" value="NUCLEAR INTRON MATURASE 1, MITOCHONDRIAL-RELATED"/>
    <property type="match status" value="1"/>
</dbReference>
<keyword evidence="2" id="KW-0548">Nucleotidyltransferase</keyword>
<evidence type="ECO:0000313" key="3">
    <source>
        <dbReference type="Proteomes" id="UP001589610"/>
    </source>
</evidence>
<proteinExistence type="predicted"/>
<keyword evidence="2" id="KW-0695">RNA-directed DNA polymerase</keyword>
<keyword evidence="2" id="KW-0808">Transferase</keyword>
<keyword evidence="3" id="KW-1185">Reference proteome</keyword>
<dbReference type="NCBIfam" id="TIGR04416">
    <property type="entry name" value="group_II_RT_mat"/>
    <property type="match status" value="1"/>
</dbReference>
<evidence type="ECO:0000259" key="1">
    <source>
        <dbReference type="PROSITE" id="PS50878"/>
    </source>
</evidence>
<dbReference type="InterPro" id="IPR043502">
    <property type="entry name" value="DNA/RNA_pol_sf"/>
</dbReference>
<dbReference type="EC" id="2.7.7.49" evidence="2"/>
<dbReference type="Proteomes" id="UP001589610">
    <property type="component" value="Unassembled WGS sequence"/>
</dbReference>
<accession>A0ABV5TWH8</accession>
<protein>
    <submittedName>
        <fullName evidence="2">Group II intron reverse transcriptase/maturase</fullName>
        <ecNumber evidence="2">2.7.7.49</ecNumber>
    </submittedName>
</protein>
<dbReference type="EMBL" id="JBHMBS010000081">
    <property type="protein sequence ID" value="MFB9682465.1"/>
    <property type="molecule type" value="Genomic_DNA"/>
</dbReference>
<reference evidence="2 3" key="1">
    <citation type="submission" date="2024-09" db="EMBL/GenBank/DDBJ databases">
        <authorList>
            <person name="Sun Q."/>
            <person name="Mori K."/>
        </authorList>
    </citation>
    <scope>NUCLEOTIDE SEQUENCE [LARGE SCALE GENOMIC DNA]</scope>
    <source>
        <strain evidence="2 3">JCM 3028</strain>
    </source>
</reference>
<sequence length="593" mass="66989">MSGHAHAMALAALEVNGPEGDSFDWDSVNWGQVEDDVRRLRQRIFAASQAGDLVKVRNLQKLMLRSRSNALMSVRRVTELNTGRKTAGVDGKVVLLAQEKADLADWVQHGAAAWSPRPVRRVYVPKSNGRRRPLGIPVIADRALQALAASALEPEWEARFEPKSYGFRPGRSCHDAIVAIHTTASRKDAKRLWVLDADVEAAFDRLSHDHILASLGSFPARGLVRQWLKAGVIEDSRFTPTSEGSPQGGVISPALMNVALHGMEQAAGVRYWDGDTMRATPQCPILVRYADDLIALCHTREQAEQVKARLSGWLAPRGLVLNEDKTRITHLDQGVDFLGFEIRRFRGKLLTKPSKDALRRIRRRLSTEVKALRGSNADAVIARLNPIIRGWAAYYRMGVSKRAFNALDAYVWRLVHKWVTISHPNKSKRWVIARYFGMFNPSRQDRWVFGSRETGFYLRKFTWTKIVRHRMVAGRASPDDPALADYWTERRRRTKPPVDTATWRLLRQQHGRCPLCRGMLLHADHEPQSPREWEQWLTATRKAIRKHAIVSAVGLGTSDEHAAPQLIHVHCRRRLSDGVNPILLPVREPSGLA</sequence>
<feature type="domain" description="Reverse transcriptase" evidence="1">
    <location>
        <begin position="105"/>
        <end position="342"/>
    </location>
</feature>
<dbReference type="SUPFAM" id="SSF56672">
    <property type="entry name" value="DNA/RNA polymerases"/>
    <property type="match status" value="1"/>
</dbReference>
<dbReference type="RefSeq" id="WP_344749673.1">
    <property type="nucleotide sequence ID" value="NZ_BAAAWW010000203.1"/>
</dbReference>
<dbReference type="GO" id="GO:0003964">
    <property type="term" value="F:RNA-directed DNA polymerase activity"/>
    <property type="evidence" value="ECO:0007669"/>
    <property type="project" value="UniProtKB-KW"/>
</dbReference>
<organism evidence="2 3">
    <name type="scientific">Streptosporangium vulgare</name>
    <dbReference type="NCBI Taxonomy" id="46190"/>
    <lineage>
        <taxon>Bacteria</taxon>
        <taxon>Bacillati</taxon>
        <taxon>Actinomycetota</taxon>
        <taxon>Actinomycetes</taxon>
        <taxon>Streptosporangiales</taxon>
        <taxon>Streptosporangiaceae</taxon>
        <taxon>Streptosporangium</taxon>
    </lineage>
</organism>
<name>A0ABV5TWH8_9ACTN</name>
<dbReference type="PROSITE" id="PS50878">
    <property type="entry name" value="RT_POL"/>
    <property type="match status" value="1"/>
</dbReference>
<dbReference type="InterPro" id="IPR051083">
    <property type="entry name" value="GrpII_Intron_Splice-Mob/Def"/>
</dbReference>
<dbReference type="InterPro" id="IPR025960">
    <property type="entry name" value="RVT_N"/>
</dbReference>
<dbReference type="Pfam" id="PF00078">
    <property type="entry name" value="RVT_1"/>
    <property type="match status" value="1"/>
</dbReference>
<evidence type="ECO:0000313" key="2">
    <source>
        <dbReference type="EMBL" id="MFB9682465.1"/>
    </source>
</evidence>
<dbReference type="CDD" id="cd01651">
    <property type="entry name" value="RT_G2_intron"/>
    <property type="match status" value="1"/>
</dbReference>
<dbReference type="Pfam" id="PF08388">
    <property type="entry name" value="GIIM"/>
    <property type="match status" value="1"/>
</dbReference>
<dbReference type="Pfam" id="PF13655">
    <property type="entry name" value="RVT_N"/>
    <property type="match status" value="1"/>
</dbReference>